<evidence type="ECO:0000256" key="1">
    <source>
        <dbReference type="SAM" id="Phobius"/>
    </source>
</evidence>
<keyword evidence="1" id="KW-0812">Transmembrane</keyword>
<reference evidence="2 3" key="1">
    <citation type="submission" date="2015-02" db="EMBL/GenBank/DDBJ databases">
        <title>Improved understanding of the partial-nitritation anammox process through 23 genomes representing the majority of the microbial community.</title>
        <authorList>
            <person name="Speth D.R."/>
            <person name="In T Zandt M."/>
            <person name="Guerrero Cruz S."/>
            <person name="Jetten M.S."/>
            <person name="Dutilh B.E."/>
        </authorList>
    </citation>
    <scope>NUCLEOTIDE SEQUENCE [LARGE SCALE GENOMIC DNA]</scope>
    <source>
        <strain evidence="2">OLB20</strain>
    </source>
</reference>
<feature type="transmembrane region" description="Helical" evidence="1">
    <location>
        <begin position="132"/>
        <end position="156"/>
    </location>
</feature>
<proteinExistence type="predicted"/>
<evidence type="ECO:0000313" key="3">
    <source>
        <dbReference type="Proteomes" id="UP000070457"/>
    </source>
</evidence>
<dbReference type="AlphaFoldDB" id="A0A136LZ52"/>
<organism evidence="2 3">
    <name type="scientific">candidate division WS6 bacterium OLB20</name>
    <dbReference type="NCBI Taxonomy" id="1617426"/>
    <lineage>
        <taxon>Bacteria</taxon>
        <taxon>Candidatus Dojkabacteria</taxon>
    </lineage>
</organism>
<dbReference type="Proteomes" id="UP000070457">
    <property type="component" value="Unassembled WGS sequence"/>
</dbReference>
<dbReference type="STRING" id="1617426.TR69_WS6001000954"/>
<gene>
    <name evidence="2" type="ORF">TR69_WS6001000954</name>
</gene>
<name>A0A136LZ52_9BACT</name>
<keyword evidence="1" id="KW-0472">Membrane</keyword>
<evidence type="ECO:0000313" key="2">
    <source>
        <dbReference type="EMBL" id="KXK26930.1"/>
    </source>
</evidence>
<accession>A0A136LZ52</accession>
<protein>
    <recommendedName>
        <fullName evidence="4">PAP2 superfamily protein</fullName>
    </recommendedName>
</protein>
<feature type="transmembrane region" description="Helical" evidence="1">
    <location>
        <begin position="44"/>
        <end position="66"/>
    </location>
</feature>
<sequence>MARTTVKDKRELARTVSLILNPAVMIALQMMIIIRAFAVTPEQLFKVSLPFLLPVSCYIIIMVFVLKKVDYDFTSRMSRWPVLILAIGGLLISVPASLQMAPELTGFLMRMLVLFVLIATVTFYWKVSLHMVFFSMTVMMLAVYIQQSLIVMYVFLPLLYWARIYLHKHTPSQLLLGTILPVLVII</sequence>
<comment type="caution">
    <text evidence="2">The sequence shown here is derived from an EMBL/GenBank/DDBJ whole genome shotgun (WGS) entry which is preliminary data.</text>
</comment>
<feature type="transmembrane region" description="Helical" evidence="1">
    <location>
        <begin position="12"/>
        <end position="38"/>
    </location>
</feature>
<feature type="transmembrane region" description="Helical" evidence="1">
    <location>
        <begin position="78"/>
        <end position="98"/>
    </location>
</feature>
<keyword evidence="1" id="KW-1133">Transmembrane helix</keyword>
<dbReference type="EMBL" id="JYNZ01000003">
    <property type="protein sequence ID" value="KXK26930.1"/>
    <property type="molecule type" value="Genomic_DNA"/>
</dbReference>
<evidence type="ECO:0008006" key="4">
    <source>
        <dbReference type="Google" id="ProtNLM"/>
    </source>
</evidence>
<feature type="transmembrane region" description="Helical" evidence="1">
    <location>
        <begin position="104"/>
        <end position="125"/>
    </location>
</feature>